<protein>
    <submittedName>
        <fullName evidence="2">Uncharacterized protein</fullName>
    </submittedName>
</protein>
<evidence type="ECO:0000313" key="3">
    <source>
        <dbReference type="Proteomes" id="UP000054564"/>
    </source>
</evidence>
<evidence type="ECO:0000256" key="1">
    <source>
        <dbReference type="SAM" id="MobiDB-lite"/>
    </source>
</evidence>
<gene>
    <name evidence="2" type="ORF">PSTG_10374</name>
</gene>
<dbReference type="AlphaFoldDB" id="A0A0L0VB10"/>
<organism evidence="2 3">
    <name type="scientific">Puccinia striiformis f. sp. tritici PST-78</name>
    <dbReference type="NCBI Taxonomy" id="1165861"/>
    <lineage>
        <taxon>Eukaryota</taxon>
        <taxon>Fungi</taxon>
        <taxon>Dikarya</taxon>
        <taxon>Basidiomycota</taxon>
        <taxon>Pucciniomycotina</taxon>
        <taxon>Pucciniomycetes</taxon>
        <taxon>Pucciniales</taxon>
        <taxon>Pucciniaceae</taxon>
        <taxon>Puccinia</taxon>
    </lineage>
</organism>
<feature type="region of interest" description="Disordered" evidence="1">
    <location>
        <begin position="38"/>
        <end position="93"/>
    </location>
</feature>
<dbReference type="Proteomes" id="UP000054564">
    <property type="component" value="Unassembled WGS sequence"/>
</dbReference>
<proteinExistence type="predicted"/>
<name>A0A0L0VB10_9BASI</name>
<accession>A0A0L0VB10</accession>
<keyword evidence="3" id="KW-1185">Reference proteome</keyword>
<sequence length="119" mass="12658">MPPSAQLAVGGFCLVRKGALAVGERPRYSTVPGLRMAIGPPDPTHGPAHRNSQALQAGRAGPNCPNMGPDPRPSNKRVAHGRPMGRLQIGPSGLLAGYPRAAHRRPWAKGELQLKQVFF</sequence>
<evidence type="ECO:0000313" key="2">
    <source>
        <dbReference type="EMBL" id="KNE96406.1"/>
    </source>
</evidence>
<dbReference type="EMBL" id="AJIL01000083">
    <property type="protein sequence ID" value="KNE96406.1"/>
    <property type="molecule type" value="Genomic_DNA"/>
</dbReference>
<comment type="caution">
    <text evidence="2">The sequence shown here is derived from an EMBL/GenBank/DDBJ whole genome shotgun (WGS) entry which is preliminary data.</text>
</comment>
<reference evidence="3" key="1">
    <citation type="submission" date="2014-03" db="EMBL/GenBank/DDBJ databases">
        <title>The Genome Sequence of Puccinia striiformis f. sp. tritici PST-78.</title>
        <authorList>
            <consortium name="The Broad Institute Genome Sequencing Platform"/>
            <person name="Cuomo C."/>
            <person name="Hulbert S."/>
            <person name="Chen X."/>
            <person name="Walker B."/>
            <person name="Young S.K."/>
            <person name="Zeng Q."/>
            <person name="Gargeya S."/>
            <person name="Fitzgerald M."/>
            <person name="Haas B."/>
            <person name="Abouelleil A."/>
            <person name="Alvarado L."/>
            <person name="Arachchi H.M."/>
            <person name="Berlin A.M."/>
            <person name="Chapman S.B."/>
            <person name="Goldberg J."/>
            <person name="Griggs A."/>
            <person name="Gujja S."/>
            <person name="Hansen M."/>
            <person name="Howarth C."/>
            <person name="Imamovic A."/>
            <person name="Larimer J."/>
            <person name="McCowan C."/>
            <person name="Montmayeur A."/>
            <person name="Murphy C."/>
            <person name="Neiman D."/>
            <person name="Pearson M."/>
            <person name="Priest M."/>
            <person name="Roberts A."/>
            <person name="Saif S."/>
            <person name="Shea T."/>
            <person name="Sisk P."/>
            <person name="Sykes S."/>
            <person name="Wortman J."/>
            <person name="Nusbaum C."/>
            <person name="Birren B."/>
        </authorList>
    </citation>
    <scope>NUCLEOTIDE SEQUENCE [LARGE SCALE GENOMIC DNA]</scope>
    <source>
        <strain evidence="3">race PST-78</strain>
    </source>
</reference>